<dbReference type="Gene3D" id="1.25.40.10">
    <property type="entry name" value="Tetratricopeptide repeat domain"/>
    <property type="match status" value="2"/>
</dbReference>
<dbReference type="Proteomes" id="UP000076852">
    <property type="component" value="Chromosome 2"/>
</dbReference>
<dbReference type="PANTHER" id="PTHR44943">
    <property type="entry name" value="CELLULOSE SYNTHASE OPERON PROTEIN C"/>
    <property type="match status" value="1"/>
</dbReference>
<feature type="repeat" description="TPR" evidence="3">
    <location>
        <begin position="147"/>
        <end position="180"/>
    </location>
</feature>
<evidence type="ECO:0000256" key="3">
    <source>
        <dbReference type="PROSITE-ProRule" id="PRU00339"/>
    </source>
</evidence>
<dbReference type="InterPro" id="IPR051685">
    <property type="entry name" value="Ycf3/AcsC/BcsC/TPR_MFPF"/>
</dbReference>
<dbReference type="InterPro" id="IPR002201">
    <property type="entry name" value="Glyco_trans_9"/>
</dbReference>
<evidence type="ECO:0000256" key="2">
    <source>
        <dbReference type="ARBA" id="ARBA00022803"/>
    </source>
</evidence>
<name>A0A160FQX3_9BURK</name>
<feature type="region of interest" description="Disordered" evidence="4">
    <location>
        <begin position="210"/>
        <end position="234"/>
    </location>
</feature>
<dbReference type="PANTHER" id="PTHR44943:SF4">
    <property type="entry name" value="TPR REPEAT-CONTAINING PROTEIN MJ0798"/>
    <property type="match status" value="1"/>
</dbReference>
<dbReference type="InterPro" id="IPR019734">
    <property type="entry name" value="TPR_rpt"/>
</dbReference>
<dbReference type="PROSITE" id="PS50005">
    <property type="entry name" value="TPR"/>
    <property type="match status" value="2"/>
</dbReference>
<protein>
    <submittedName>
        <fullName evidence="5">Uncharacterized protein</fullName>
    </submittedName>
</protein>
<proteinExistence type="predicted"/>
<keyword evidence="1" id="KW-0677">Repeat</keyword>
<dbReference type="SUPFAM" id="SSF53756">
    <property type="entry name" value="UDP-Glycosyltransferase/glycogen phosphorylase"/>
    <property type="match status" value="1"/>
</dbReference>
<dbReference type="SMART" id="SM00028">
    <property type="entry name" value="TPR"/>
    <property type="match status" value="5"/>
</dbReference>
<dbReference type="Pfam" id="PF13431">
    <property type="entry name" value="TPR_17"/>
    <property type="match status" value="1"/>
</dbReference>
<dbReference type="OrthoDB" id="9814129at2"/>
<keyword evidence="6" id="KW-1185">Reference proteome</keyword>
<dbReference type="Pfam" id="PF01075">
    <property type="entry name" value="Glyco_transf_9"/>
    <property type="match status" value="1"/>
</dbReference>
<dbReference type="GO" id="GO:0016757">
    <property type="term" value="F:glycosyltransferase activity"/>
    <property type="evidence" value="ECO:0007669"/>
    <property type="project" value="InterPro"/>
</dbReference>
<organism evidence="5 6">
    <name type="scientific">Paraburkholderia phytofirmans OLGA172</name>
    <dbReference type="NCBI Taxonomy" id="1417228"/>
    <lineage>
        <taxon>Bacteria</taxon>
        <taxon>Pseudomonadati</taxon>
        <taxon>Pseudomonadota</taxon>
        <taxon>Betaproteobacteria</taxon>
        <taxon>Burkholderiales</taxon>
        <taxon>Burkholderiaceae</taxon>
        <taxon>Paraburkholderia</taxon>
    </lineage>
</organism>
<dbReference type="AlphaFoldDB" id="A0A160FQX3"/>
<reference evidence="5 6" key="1">
    <citation type="journal article" date="2016" name="Gene">
        <title>PacBio SMRT assembly of a complex multi-replicon genome reveals chlorocatechol degradative operon in a region of genome plasticity.</title>
        <authorList>
            <person name="Ricker N."/>
            <person name="Shen S.Y."/>
            <person name="Goordial J."/>
            <person name="Jin S."/>
            <person name="Fulthorpe R.R."/>
        </authorList>
    </citation>
    <scope>NUCLEOTIDE SEQUENCE [LARGE SCALE GENOMIC DNA]</scope>
    <source>
        <strain evidence="5 6">OLGA172</strain>
    </source>
</reference>
<evidence type="ECO:0000313" key="5">
    <source>
        <dbReference type="EMBL" id="ANB75094.1"/>
    </source>
</evidence>
<keyword evidence="2 3" id="KW-0802">TPR repeat</keyword>
<dbReference type="RefSeq" id="WP_063498390.1">
    <property type="nucleotide sequence ID" value="NZ_CP014579.1"/>
</dbReference>
<dbReference type="SUPFAM" id="SSF48452">
    <property type="entry name" value="TPR-like"/>
    <property type="match status" value="1"/>
</dbReference>
<accession>A0A160FQX3</accession>
<dbReference type="STRING" id="1804984.AYM40_21990"/>
<evidence type="ECO:0000256" key="1">
    <source>
        <dbReference type="ARBA" id="ARBA00022737"/>
    </source>
</evidence>
<sequence>MKTLAHASSDDVATLYNEALQAHNAGHFDTAATILNLILSQHPSHADSLHLGGLVTLASGHTEAASEWVERAIEARPDPVFYNTLAVIQCRLRAFARSAQSASRGLALQPDLPVLHYNHALALQYQDRVEESAISYRRALELDPGNSAAHNNLGLISKALGALDEAELRFRCAIALAPDNLSARSNLGHTLLAAERYEEAWPFFEDRRASFEDSNGTPQAARPQLPLPQWKGESPEITDVEHRKSARNTRLLIIHEQGYGDSLQFVRYLPLALERFSQVAYVCPSSLQRLYERSFSSCWPGLVLIDALPEDLSDWDWYCPLMSLPMAFGARFHNVPATIPYLFADADRAGEWRARLTALPNPGLPRVGIVWAGGHSGIDVDRLRSLSPAQIAPLLALPHVRWVSLQKTDDPTKRLGEASRGHLIDWTDELTDFADTAALLENLDLVISADTSVAHLAAAMGKRVWLLNRFAGCWRWGCGRDDSPWYPSLRIFTQSQRGNWDDVLARVAVALQQSFLLHDAHRGEERGLPHAEHQTP</sequence>
<evidence type="ECO:0000313" key="6">
    <source>
        <dbReference type="Proteomes" id="UP000076852"/>
    </source>
</evidence>
<feature type="repeat" description="TPR" evidence="3">
    <location>
        <begin position="113"/>
        <end position="146"/>
    </location>
</feature>
<gene>
    <name evidence="5" type="ORF">AYM40_21990</name>
</gene>
<dbReference type="EMBL" id="CP014579">
    <property type="protein sequence ID" value="ANB75094.1"/>
    <property type="molecule type" value="Genomic_DNA"/>
</dbReference>
<dbReference type="InterPro" id="IPR011990">
    <property type="entry name" value="TPR-like_helical_dom_sf"/>
</dbReference>
<feature type="compositionally biased region" description="Low complexity" evidence="4">
    <location>
        <begin position="218"/>
        <end position="229"/>
    </location>
</feature>
<evidence type="ECO:0000256" key="4">
    <source>
        <dbReference type="SAM" id="MobiDB-lite"/>
    </source>
</evidence>
<dbReference type="Gene3D" id="3.40.50.2000">
    <property type="entry name" value="Glycogen Phosphorylase B"/>
    <property type="match status" value="1"/>
</dbReference>
<dbReference type="KEGG" id="buz:AYM40_21990"/>